<evidence type="ECO:0000313" key="9">
    <source>
        <dbReference type="Proteomes" id="UP000789572"/>
    </source>
</evidence>
<dbReference type="InterPro" id="IPR056150">
    <property type="entry name" value="WD40_CDC20-Fz"/>
</dbReference>
<evidence type="ECO:0000256" key="4">
    <source>
        <dbReference type="ARBA" id="ARBA00023306"/>
    </source>
</evidence>
<name>A0A9N9F6G9_9GLOM</name>
<dbReference type="GO" id="GO:0031145">
    <property type="term" value="P:anaphase-promoting complex-dependent catabolic process"/>
    <property type="evidence" value="ECO:0007669"/>
    <property type="project" value="TreeGrafter"/>
</dbReference>
<organism evidence="8 9">
    <name type="scientific">Paraglomus occultum</name>
    <dbReference type="NCBI Taxonomy" id="144539"/>
    <lineage>
        <taxon>Eukaryota</taxon>
        <taxon>Fungi</taxon>
        <taxon>Fungi incertae sedis</taxon>
        <taxon>Mucoromycota</taxon>
        <taxon>Glomeromycotina</taxon>
        <taxon>Glomeromycetes</taxon>
        <taxon>Paraglomerales</taxon>
        <taxon>Paraglomeraceae</taxon>
        <taxon>Paraglomus</taxon>
    </lineage>
</organism>
<keyword evidence="4" id="KW-0131">Cell cycle</keyword>
<dbReference type="PROSITE" id="PS50082">
    <property type="entry name" value="WD_REPEATS_2"/>
    <property type="match status" value="4"/>
</dbReference>
<dbReference type="InterPro" id="IPR001680">
    <property type="entry name" value="WD40_rpt"/>
</dbReference>
<feature type="domain" description="CDC20/Fizzy WD40" evidence="7">
    <location>
        <begin position="149"/>
        <end position="445"/>
    </location>
</feature>
<evidence type="ECO:0000256" key="1">
    <source>
        <dbReference type="ARBA" id="ARBA00006445"/>
    </source>
</evidence>
<dbReference type="GO" id="GO:1905786">
    <property type="term" value="P:positive regulation of anaphase-promoting complex-dependent catabolic process"/>
    <property type="evidence" value="ECO:0007669"/>
    <property type="project" value="TreeGrafter"/>
</dbReference>
<dbReference type="Proteomes" id="UP000789572">
    <property type="component" value="Unassembled WGS sequence"/>
</dbReference>
<feature type="repeat" description="WD" evidence="5">
    <location>
        <begin position="271"/>
        <end position="303"/>
    </location>
</feature>
<feature type="repeat" description="WD" evidence="5">
    <location>
        <begin position="188"/>
        <end position="229"/>
    </location>
</feature>
<dbReference type="CDD" id="cd00200">
    <property type="entry name" value="WD40"/>
    <property type="match status" value="1"/>
</dbReference>
<dbReference type="PROSITE" id="PS50294">
    <property type="entry name" value="WD_REPEATS_REGION"/>
    <property type="match status" value="2"/>
</dbReference>
<dbReference type="GO" id="GO:0005680">
    <property type="term" value="C:anaphase-promoting complex"/>
    <property type="evidence" value="ECO:0007669"/>
    <property type="project" value="TreeGrafter"/>
</dbReference>
<comment type="caution">
    <text evidence="8">The sequence shown here is derived from an EMBL/GenBank/DDBJ whole genome shotgun (WGS) entry which is preliminary data.</text>
</comment>
<dbReference type="EMBL" id="CAJVPJ010000328">
    <property type="protein sequence ID" value="CAG8512276.1"/>
    <property type="molecule type" value="Genomic_DNA"/>
</dbReference>
<dbReference type="Gene3D" id="2.130.10.10">
    <property type="entry name" value="YVTN repeat-like/Quinoprotein amine dehydrogenase"/>
    <property type="match status" value="1"/>
</dbReference>
<evidence type="ECO:0000313" key="8">
    <source>
        <dbReference type="EMBL" id="CAG8512276.1"/>
    </source>
</evidence>
<proteinExistence type="inferred from homology"/>
<dbReference type="PANTHER" id="PTHR19918:SF1">
    <property type="entry name" value="FIZZY-RELATED PROTEIN HOMOLOG"/>
    <property type="match status" value="1"/>
</dbReference>
<keyword evidence="2 5" id="KW-0853">WD repeat</keyword>
<dbReference type="InterPro" id="IPR015943">
    <property type="entry name" value="WD40/YVTN_repeat-like_dom_sf"/>
</dbReference>
<comment type="similarity">
    <text evidence="1">Belongs to the WD repeat CDC20/Fizzy family.</text>
</comment>
<dbReference type="PROSITE" id="PS00678">
    <property type="entry name" value="WD_REPEATS_1"/>
    <property type="match status" value="1"/>
</dbReference>
<dbReference type="GO" id="GO:0010997">
    <property type="term" value="F:anaphase-promoting complex binding"/>
    <property type="evidence" value="ECO:0007669"/>
    <property type="project" value="InterPro"/>
</dbReference>
<feature type="region of interest" description="Disordered" evidence="6">
    <location>
        <begin position="1"/>
        <end position="80"/>
    </location>
</feature>
<dbReference type="InterPro" id="IPR033010">
    <property type="entry name" value="Cdc20/Fizzy"/>
</dbReference>
<dbReference type="PANTHER" id="PTHR19918">
    <property type="entry name" value="CELL DIVISION CYCLE 20 CDC20 FIZZY -RELATED"/>
    <property type="match status" value="1"/>
</dbReference>
<dbReference type="SMART" id="SM00320">
    <property type="entry name" value="WD40"/>
    <property type="match status" value="7"/>
</dbReference>
<evidence type="ECO:0000256" key="6">
    <source>
        <dbReference type="SAM" id="MobiDB-lite"/>
    </source>
</evidence>
<dbReference type="AlphaFoldDB" id="A0A9N9F6G9"/>
<evidence type="ECO:0000256" key="2">
    <source>
        <dbReference type="ARBA" id="ARBA00022574"/>
    </source>
</evidence>
<feature type="compositionally biased region" description="Basic and acidic residues" evidence="6">
    <location>
        <begin position="15"/>
        <end position="30"/>
    </location>
</feature>
<feature type="repeat" description="WD" evidence="5">
    <location>
        <begin position="414"/>
        <end position="455"/>
    </location>
</feature>
<dbReference type="OrthoDB" id="10263272at2759"/>
<evidence type="ECO:0000256" key="3">
    <source>
        <dbReference type="ARBA" id="ARBA00022737"/>
    </source>
</evidence>
<dbReference type="GO" id="GO:1990757">
    <property type="term" value="F:ubiquitin ligase activator activity"/>
    <property type="evidence" value="ECO:0007669"/>
    <property type="project" value="TreeGrafter"/>
</dbReference>
<dbReference type="InterPro" id="IPR019775">
    <property type="entry name" value="WD40_repeat_CS"/>
</dbReference>
<keyword evidence="3" id="KW-0677">Repeat</keyword>
<dbReference type="Pfam" id="PF24807">
    <property type="entry name" value="WD40_CDC20-Fz"/>
    <property type="match status" value="1"/>
</dbReference>
<dbReference type="SUPFAM" id="SSF50978">
    <property type="entry name" value="WD40 repeat-like"/>
    <property type="match status" value="1"/>
</dbReference>
<reference evidence="8" key="1">
    <citation type="submission" date="2021-06" db="EMBL/GenBank/DDBJ databases">
        <authorList>
            <person name="Kallberg Y."/>
            <person name="Tangrot J."/>
            <person name="Rosling A."/>
        </authorList>
    </citation>
    <scope>NUCLEOTIDE SEQUENCE</scope>
    <source>
        <strain evidence="8">IA702</strain>
    </source>
</reference>
<evidence type="ECO:0000256" key="5">
    <source>
        <dbReference type="PROSITE-ProRule" id="PRU00221"/>
    </source>
</evidence>
<accession>A0A9N9F6G9</accession>
<dbReference type="InterPro" id="IPR036322">
    <property type="entry name" value="WD40_repeat_dom_sf"/>
</dbReference>
<keyword evidence="9" id="KW-1185">Reference proteome</keyword>
<feature type="repeat" description="WD" evidence="5">
    <location>
        <begin position="313"/>
        <end position="357"/>
    </location>
</feature>
<protein>
    <submittedName>
        <fullName evidence="8">5235_t:CDS:1</fullName>
    </submittedName>
</protein>
<sequence length="471" mass="52306">MSDDCTTDSPPRTPSRREAVAIGDGRRESLCESYPVTPPGARIGDRSPDPAAEFLRLPSGIASNKRKRKDTNSSGRHQGNELYRVVLETALFPTHNDYLDLSPTPTSHQLMTFKSPSAKMRRTTIIDSPFRDAYSTSPLSHKAQSILTRDDFYLNLLDWSPQNVIAVGLGAAVYLWNAKTVEITKLCEYSHRESITSVLWLNQGEYIAVGTSRGLVNIYDVRTRKKLRRLTEHRGRVASMSCNEPILSTGSSCGIILQQDLRVSGPTVRVLAGHHGEVCGLKWNSDGTLLASGGNDNTALVWDDRVYIPFYSIREHHAAVKALAWSPHARGLLATGGGTHDRKIKIWNVNAGKRLDVCDTGSQFSQLSTQNSKHLKVTNLAWSVNANELVSTHGYSKNDIKIWRYPCLTPTNELVGHSDRVVYLATSPDERSIVTGGADETLRFWRVFKGRQLDVVENESRLSLRGGNVIR</sequence>
<evidence type="ECO:0000259" key="7">
    <source>
        <dbReference type="Pfam" id="PF24807"/>
    </source>
</evidence>
<gene>
    <name evidence="8" type="ORF">POCULU_LOCUS3134</name>
</gene>